<protein>
    <submittedName>
        <fullName evidence="2">Uncharacterized protein</fullName>
    </submittedName>
</protein>
<gene>
    <name evidence="2" type="ORF">R3L15_12085</name>
    <name evidence="1" type="ORF">R3L16_09505</name>
</gene>
<dbReference type="EMBL" id="CP136925">
    <property type="protein sequence ID" value="WXA12850.1"/>
    <property type="molecule type" value="Genomic_DNA"/>
</dbReference>
<reference evidence="2 3" key="1">
    <citation type="submission" date="2023-10" db="EMBL/GenBank/DDBJ databases">
        <title>Culture-based analysis of two novel bacteria associated with mangrove crab gills.</title>
        <authorList>
            <person name="Yang X."/>
            <person name="Garuglieri E."/>
            <person name="Van Goethem M.W."/>
            <person name="Fusi M."/>
            <person name="Marasco R."/>
            <person name="Daffonchio D.G."/>
        </authorList>
    </citation>
    <scope>NUCLEOTIDE SEQUENCE</scope>
    <source>
        <strain evidence="2">UG2-1</strain>
        <strain evidence="1">UG2-2</strain>
        <strain evidence="3">UG2_2</strain>
    </source>
</reference>
<dbReference type="AlphaFoldDB" id="A0AAU6P675"/>
<dbReference type="KEGG" id="mcaa:R3L15_12085"/>
<proteinExistence type="predicted"/>
<name>A0AAU6P675_9FLAO</name>
<accession>A0AAU6P675</accession>
<sequence>MKNLKRIILLAVLAFLAGKLLFSDFDFGNHSENETITANILDE</sequence>
<keyword evidence="3" id="KW-1185">Reference proteome</keyword>
<evidence type="ECO:0000313" key="1">
    <source>
        <dbReference type="EMBL" id="WXA01989.1"/>
    </source>
</evidence>
<organism evidence="2">
    <name type="scientific">Mangrovimonas cancribranchiae</name>
    <dbReference type="NCBI Taxonomy" id="3080055"/>
    <lineage>
        <taxon>Bacteria</taxon>
        <taxon>Pseudomonadati</taxon>
        <taxon>Bacteroidota</taxon>
        <taxon>Flavobacteriia</taxon>
        <taxon>Flavobacteriales</taxon>
        <taxon>Flavobacteriaceae</taxon>
        <taxon>Mangrovimonas</taxon>
    </lineage>
</organism>
<dbReference type="EMBL" id="CP136924">
    <property type="protein sequence ID" value="WXA01989.1"/>
    <property type="molecule type" value="Genomic_DNA"/>
</dbReference>
<dbReference type="RefSeq" id="WP_338731964.1">
    <property type="nucleotide sequence ID" value="NZ_CP136924.1"/>
</dbReference>
<evidence type="ECO:0000313" key="2">
    <source>
        <dbReference type="EMBL" id="WXA12850.1"/>
    </source>
</evidence>
<dbReference type="Proteomes" id="UP001368318">
    <property type="component" value="Chromosome"/>
</dbReference>
<evidence type="ECO:0000313" key="3">
    <source>
        <dbReference type="Proteomes" id="UP001368318"/>
    </source>
</evidence>